<dbReference type="Proteomes" id="UP000175968">
    <property type="component" value="Chromosome"/>
</dbReference>
<evidence type="ECO:0000313" key="2">
    <source>
        <dbReference type="EMBL" id="AOW08061.1"/>
    </source>
</evidence>
<sequence length="122" mass="13963">MKTSNYIFISFLIFLFSGITLLFVGAKYYRGTEHKGGFLTQEKPLQPFSVVVAETGANFILKNGPQNKIIQNYLKNSVPNFAPFLVRNDTLFVYSVKKEHLNESSQQKGGIFLLYRIFIVKM</sequence>
<reference evidence="2 3" key="1">
    <citation type="submission" date="2016-10" db="EMBL/GenBank/DDBJ databases">
        <title>Flavobacterium gilvum sp. nov., isolated from stream water.</title>
        <authorList>
            <person name="Shin S.-K."/>
            <person name="Cho Y.-J."/>
            <person name="Yi H."/>
        </authorList>
    </citation>
    <scope>NUCLEOTIDE SEQUENCE [LARGE SCALE GENOMIC DNA]</scope>
    <source>
        <strain evidence="2 3">EM1308</strain>
    </source>
</reference>
<keyword evidence="1" id="KW-1133">Transmembrane helix</keyword>
<keyword evidence="1" id="KW-0812">Transmembrane</keyword>
<evidence type="ECO:0000313" key="3">
    <source>
        <dbReference type="Proteomes" id="UP000175968"/>
    </source>
</evidence>
<protein>
    <submittedName>
        <fullName evidence="2">Uncharacterized protein</fullName>
    </submittedName>
</protein>
<dbReference type="AlphaFoldDB" id="A0AAC9I258"/>
<keyword evidence="3" id="KW-1185">Reference proteome</keyword>
<proteinExistence type="predicted"/>
<gene>
    <name evidence="2" type="ORF">EM308_00220</name>
</gene>
<accession>A0AAC9I258</accession>
<dbReference type="RefSeq" id="WP_035640885.1">
    <property type="nucleotide sequence ID" value="NZ_CP017479.1"/>
</dbReference>
<organism evidence="2 3">
    <name type="scientific">Flavobacterium gilvum</name>
    <dbReference type="NCBI Taxonomy" id="1492737"/>
    <lineage>
        <taxon>Bacteria</taxon>
        <taxon>Pseudomonadati</taxon>
        <taxon>Bacteroidota</taxon>
        <taxon>Flavobacteriia</taxon>
        <taxon>Flavobacteriales</taxon>
        <taxon>Flavobacteriaceae</taxon>
        <taxon>Flavobacterium</taxon>
    </lineage>
</organism>
<feature type="transmembrane region" description="Helical" evidence="1">
    <location>
        <begin position="6"/>
        <end position="26"/>
    </location>
</feature>
<keyword evidence="1" id="KW-0472">Membrane</keyword>
<dbReference type="KEGG" id="fgl:EM308_00220"/>
<evidence type="ECO:0000256" key="1">
    <source>
        <dbReference type="SAM" id="Phobius"/>
    </source>
</evidence>
<name>A0AAC9I258_9FLAO</name>
<dbReference type="EMBL" id="CP017479">
    <property type="protein sequence ID" value="AOW08061.1"/>
    <property type="molecule type" value="Genomic_DNA"/>
</dbReference>